<keyword evidence="4 6" id="KW-0862">Zinc</keyword>
<accession>A0ABM6FBK1</accession>
<evidence type="ECO:0000313" key="9">
    <source>
        <dbReference type="Proteomes" id="UP000177515"/>
    </source>
</evidence>
<dbReference type="RefSeq" id="WP_071021092.1">
    <property type="nucleotide sequence ID" value="NZ_CP017755.1"/>
</dbReference>
<keyword evidence="5" id="KW-0560">Oxidoreductase</keyword>
<proteinExistence type="inferred from homology"/>
<evidence type="ECO:0000256" key="1">
    <source>
        <dbReference type="ARBA" id="ARBA00001947"/>
    </source>
</evidence>
<dbReference type="InterPro" id="IPR013154">
    <property type="entry name" value="ADH-like_N"/>
</dbReference>
<comment type="similarity">
    <text evidence="2 6">Belongs to the zinc-containing alcohol dehydrogenase family.</text>
</comment>
<dbReference type="InterPro" id="IPR011032">
    <property type="entry name" value="GroES-like_sf"/>
</dbReference>
<dbReference type="Pfam" id="PF08240">
    <property type="entry name" value="ADH_N"/>
    <property type="match status" value="1"/>
</dbReference>
<evidence type="ECO:0000256" key="5">
    <source>
        <dbReference type="ARBA" id="ARBA00023002"/>
    </source>
</evidence>
<evidence type="ECO:0000256" key="6">
    <source>
        <dbReference type="RuleBase" id="RU361277"/>
    </source>
</evidence>
<dbReference type="Gene3D" id="3.90.180.10">
    <property type="entry name" value="Medium-chain alcohol dehydrogenases, catalytic domain"/>
    <property type="match status" value="1"/>
</dbReference>
<reference evidence="8 9" key="1">
    <citation type="submission" date="2016-10" db="EMBL/GenBank/DDBJ databases">
        <title>Complete genome sequences of three Cupriavidus strains isolated from various Malaysian environments.</title>
        <authorList>
            <person name="Abdullah A.A.-A."/>
            <person name="Shafie N.A.H."/>
            <person name="Lau N.S."/>
        </authorList>
    </citation>
    <scope>NUCLEOTIDE SEQUENCE [LARGE SCALE GENOMIC DNA]</scope>
    <source>
        <strain evidence="8 9">USMAA1020</strain>
    </source>
</reference>
<dbReference type="InterPro" id="IPR002328">
    <property type="entry name" value="ADH_Zn_CS"/>
</dbReference>
<dbReference type="SUPFAM" id="SSF50129">
    <property type="entry name" value="GroES-like"/>
    <property type="match status" value="1"/>
</dbReference>
<evidence type="ECO:0000313" key="8">
    <source>
        <dbReference type="EMBL" id="AOZ09112.1"/>
    </source>
</evidence>
<protein>
    <submittedName>
        <fullName evidence="8">Alcohol dehydrogenase</fullName>
    </submittedName>
</protein>
<dbReference type="InterPro" id="IPR013149">
    <property type="entry name" value="ADH-like_C"/>
</dbReference>
<dbReference type="Pfam" id="PF00107">
    <property type="entry name" value="ADH_zinc_N"/>
    <property type="match status" value="1"/>
</dbReference>
<feature type="domain" description="Enoyl reductase (ER)" evidence="7">
    <location>
        <begin position="18"/>
        <end position="371"/>
    </location>
</feature>
<evidence type="ECO:0000259" key="7">
    <source>
        <dbReference type="SMART" id="SM00829"/>
    </source>
</evidence>
<dbReference type="InterPro" id="IPR020843">
    <property type="entry name" value="ER"/>
</dbReference>
<evidence type="ECO:0000256" key="2">
    <source>
        <dbReference type="ARBA" id="ARBA00008072"/>
    </source>
</evidence>
<dbReference type="InterPro" id="IPR036291">
    <property type="entry name" value="NAD(P)-bd_dom_sf"/>
</dbReference>
<dbReference type="PROSITE" id="PS00059">
    <property type="entry name" value="ADH_ZINC"/>
    <property type="match status" value="1"/>
</dbReference>
<dbReference type="Proteomes" id="UP000177515">
    <property type="component" value="Chromosome 2"/>
</dbReference>
<name>A0ABM6FBK1_9BURK</name>
<evidence type="ECO:0000256" key="3">
    <source>
        <dbReference type="ARBA" id="ARBA00022723"/>
    </source>
</evidence>
<dbReference type="CDD" id="cd08278">
    <property type="entry name" value="benzyl_alcohol_DH"/>
    <property type="match status" value="1"/>
</dbReference>
<keyword evidence="9" id="KW-1185">Reference proteome</keyword>
<dbReference type="EMBL" id="CP017755">
    <property type="protein sequence ID" value="AOZ09112.1"/>
    <property type="molecule type" value="Genomic_DNA"/>
</dbReference>
<sequence length="378" mass="39191">MNTPPYREIVAAVTRSKGAPFLLEPARLRAPVDDEVLVRIVAAGMCHTDLIIRDQYYPVPLPAVLGHEGAGVVEAVGPGVRSLVPGDHVVLSYGHCGHCLTCAAGRTSYCADFYAQNFGGGGQDGRGAITAPDGTPIHDHFFSQSSFATFALSRERSAIKVPRHAPLQLLGPLGCGIQTGAGAVIHSLKVTPGSRFLVLGAGAVGMSAVLAARLAGAATIIALDIVPGRLALAREIGATHALNSRDSGWVDAVRAITGGGVDFALESTGRPEILAQGVSALAPLGVLGVVGASPLGTKAGFDLNELMIAGKRIQGICEGDSVPLRFIPELVELHLQGRFAFDKLVTFYPFNDINRAAADSEAGTALKPILLMDSAAEL</sequence>
<keyword evidence="3 6" id="KW-0479">Metal-binding</keyword>
<dbReference type="PANTHER" id="PTHR43350:SF17">
    <property type="entry name" value="NAD-DEPENDENT ALCOHOL DEHYDROGENASE"/>
    <property type="match status" value="1"/>
</dbReference>
<organism evidence="8 9">
    <name type="scientific">Cupriavidus malaysiensis</name>
    <dbReference type="NCBI Taxonomy" id="367825"/>
    <lineage>
        <taxon>Bacteria</taxon>
        <taxon>Pseudomonadati</taxon>
        <taxon>Pseudomonadota</taxon>
        <taxon>Betaproteobacteria</taxon>
        <taxon>Burkholderiales</taxon>
        <taxon>Burkholderiaceae</taxon>
        <taxon>Cupriavidus</taxon>
    </lineage>
</organism>
<dbReference type="SUPFAM" id="SSF51735">
    <property type="entry name" value="NAD(P)-binding Rossmann-fold domains"/>
    <property type="match status" value="1"/>
</dbReference>
<evidence type="ECO:0000256" key="4">
    <source>
        <dbReference type="ARBA" id="ARBA00022833"/>
    </source>
</evidence>
<dbReference type="SMART" id="SM00829">
    <property type="entry name" value="PKS_ER"/>
    <property type="match status" value="1"/>
</dbReference>
<dbReference type="Gene3D" id="3.40.50.720">
    <property type="entry name" value="NAD(P)-binding Rossmann-like Domain"/>
    <property type="match status" value="1"/>
</dbReference>
<dbReference type="PANTHER" id="PTHR43350">
    <property type="entry name" value="NAD-DEPENDENT ALCOHOL DEHYDROGENASE"/>
    <property type="match status" value="1"/>
</dbReference>
<gene>
    <name evidence="8" type="ORF">BKK80_25110</name>
</gene>
<comment type="cofactor">
    <cofactor evidence="1 6">
        <name>Zn(2+)</name>
        <dbReference type="ChEBI" id="CHEBI:29105"/>
    </cofactor>
</comment>